<keyword evidence="1" id="KW-0805">Transcription regulation</keyword>
<evidence type="ECO:0000256" key="3">
    <source>
        <dbReference type="ARBA" id="ARBA00023163"/>
    </source>
</evidence>
<dbReference type="InterPro" id="IPR000835">
    <property type="entry name" value="HTH_MarR-typ"/>
</dbReference>
<accession>A0A9X3S008</accession>
<evidence type="ECO:0000313" key="6">
    <source>
        <dbReference type="Proteomes" id="UP001149140"/>
    </source>
</evidence>
<dbReference type="InterPro" id="IPR036390">
    <property type="entry name" value="WH_DNA-bd_sf"/>
</dbReference>
<evidence type="ECO:0000256" key="2">
    <source>
        <dbReference type="ARBA" id="ARBA00023125"/>
    </source>
</evidence>
<dbReference type="InterPro" id="IPR036388">
    <property type="entry name" value="WH-like_DNA-bd_sf"/>
</dbReference>
<comment type="caution">
    <text evidence="5">The sequence shown here is derived from an EMBL/GenBank/DDBJ whole genome shotgun (WGS) entry which is preliminary data.</text>
</comment>
<dbReference type="Pfam" id="PF12802">
    <property type="entry name" value="MarR_2"/>
    <property type="match status" value="1"/>
</dbReference>
<dbReference type="AlphaFoldDB" id="A0A9X3S008"/>
<name>A0A9X3S008_9ACTN</name>
<gene>
    <name evidence="5" type="ORF">OM076_14610</name>
</gene>
<evidence type="ECO:0000313" key="5">
    <source>
        <dbReference type="EMBL" id="MDA0161505.1"/>
    </source>
</evidence>
<sequence length="141" mass="15615">MDAPNRLRQLPSWLLSEAARRGHQLVSDGFAEEGLRKPHFTVLVTLDEIGPASQAELGRRLWIDRKNMVAVINDLEAAGLVERTVDEQDRRRNAVLLTSAGTAALARLNARADAAQDALLAGLSDKDRRELERLLQRVVEG</sequence>
<dbReference type="RefSeq" id="WP_270040721.1">
    <property type="nucleotide sequence ID" value="NZ_JAPDOD010000012.1"/>
</dbReference>
<reference evidence="5" key="1">
    <citation type="submission" date="2022-10" db="EMBL/GenBank/DDBJ databases">
        <title>The WGS of Solirubrobacter ginsenosidimutans DSM 21036.</title>
        <authorList>
            <person name="Jiang Z."/>
        </authorList>
    </citation>
    <scope>NUCLEOTIDE SEQUENCE</scope>
    <source>
        <strain evidence="5">DSM 21036</strain>
    </source>
</reference>
<proteinExistence type="predicted"/>
<keyword evidence="3" id="KW-0804">Transcription</keyword>
<dbReference type="SMART" id="SM00347">
    <property type="entry name" value="HTH_MARR"/>
    <property type="match status" value="1"/>
</dbReference>
<feature type="domain" description="HTH marR-type" evidence="4">
    <location>
        <begin position="1"/>
        <end position="140"/>
    </location>
</feature>
<dbReference type="PANTHER" id="PTHR42756:SF1">
    <property type="entry name" value="TRANSCRIPTIONAL REPRESSOR OF EMRAB OPERON"/>
    <property type="match status" value="1"/>
</dbReference>
<dbReference type="SUPFAM" id="SSF46785">
    <property type="entry name" value="Winged helix' DNA-binding domain"/>
    <property type="match status" value="1"/>
</dbReference>
<dbReference type="Gene3D" id="1.10.10.10">
    <property type="entry name" value="Winged helix-like DNA-binding domain superfamily/Winged helix DNA-binding domain"/>
    <property type="match status" value="1"/>
</dbReference>
<evidence type="ECO:0000256" key="1">
    <source>
        <dbReference type="ARBA" id="ARBA00023015"/>
    </source>
</evidence>
<dbReference type="PROSITE" id="PS50995">
    <property type="entry name" value="HTH_MARR_2"/>
    <property type="match status" value="1"/>
</dbReference>
<protein>
    <submittedName>
        <fullName evidence="5">MarR family winged helix-turn-helix transcriptional regulator</fullName>
    </submittedName>
</protein>
<evidence type="ECO:0000259" key="4">
    <source>
        <dbReference type="PROSITE" id="PS50995"/>
    </source>
</evidence>
<dbReference type="PANTHER" id="PTHR42756">
    <property type="entry name" value="TRANSCRIPTIONAL REGULATOR, MARR"/>
    <property type="match status" value="1"/>
</dbReference>
<keyword evidence="2" id="KW-0238">DNA-binding</keyword>
<keyword evidence="6" id="KW-1185">Reference proteome</keyword>
<dbReference type="GO" id="GO:0003677">
    <property type="term" value="F:DNA binding"/>
    <property type="evidence" value="ECO:0007669"/>
    <property type="project" value="UniProtKB-KW"/>
</dbReference>
<dbReference type="PRINTS" id="PR00598">
    <property type="entry name" value="HTHMARR"/>
</dbReference>
<dbReference type="EMBL" id="JAPDOD010000012">
    <property type="protein sequence ID" value="MDA0161505.1"/>
    <property type="molecule type" value="Genomic_DNA"/>
</dbReference>
<dbReference type="GO" id="GO:0003700">
    <property type="term" value="F:DNA-binding transcription factor activity"/>
    <property type="evidence" value="ECO:0007669"/>
    <property type="project" value="InterPro"/>
</dbReference>
<dbReference type="Proteomes" id="UP001149140">
    <property type="component" value="Unassembled WGS sequence"/>
</dbReference>
<organism evidence="5 6">
    <name type="scientific">Solirubrobacter ginsenosidimutans</name>
    <dbReference type="NCBI Taxonomy" id="490573"/>
    <lineage>
        <taxon>Bacteria</taxon>
        <taxon>Bacillati</taxon>
        <taxon>Actinomycetota</taxon>
        <taxon>Thermoleophilia</taxon>
        <taxon>Solirubrobacterales</taxon>
        <taxon>Solirubrobacteraceae</taxon>
        <taxon>Solirubrobacter</taxon>
    </lineage>
</organism>